<dbReference type="Gene3D" id="3.40.50.360">
    <property type="match status" value="1"/>
</dbReference>
<keyword evidence="2" id="KW-0560">Oxidoreductase</keyword>
<dbReference type="InterPro" id="IPR029039">
    <property type="entry name" value="Flavoprotein-like_sf"/>
</dbReference>
<proteinExistence type="inferred from homology"/>
<comment type="similarity">
    <text evidence="1">Belongs to the NAD(P)H dehydrogenase (quinone) family.</text>
</comment>
<dbReference type="Pfam" id="PF02525">
    <property type="entry name" value="Flavodoxin_2"/>
    <property type="match status" value="1"/>
</dbReference>
<keyword evidence="5" id="KW-1185">Reference proteome</keyword>
<dbReference type="Proteomes" id="UP000239477">
    <property type="component" value="Chromosome"/>
</dbReference>
<dbReference type="SUPFAM" id="SSF52218">
    <property type="entry name" value="Flavoproteins"/>
    <property type="match status" value="1"/>
</dbReference>
<dbReference type="InterPro" id="IPR051545">
    <property type="entry name" value="NAD(P)H_dehydrogenase_qn"/>
</dbReference>
<organism evidence="4 5">
    <name type="scientific">Achromobacter spanius</name>
    <dbReference type="NCBI Taxonomy" id="217203"/>
    <lineage>
        <taxon>Bacteria</taxon>
        <taxon>Pseudomonadati</taxon>
        <taxon>Pseudomonadota</taxon>
        <taxon>Betaproteobacteria</taxon>
        <taxon>Burkholderiales</taxon>
        <taxon>Alcaligenaceae</taxon>
        <taxon>Achromobacter</taxon>
    </lineage>
</organism>
<gene>
    <name evidence="4" type="ORF">CLM73_20100</name>
</gene>
<dbReference type="GO" id="GO:0005829">
    <property type="term" value="C:cytosol"/>
    <property type="evidence" value="ECO:0007669"/>
    <property type="project" value="TreeGrafter"/>
</dbReference>
<evidence type="ECO:0000256" key="2">
    <source>
        <dbReference type="ARBA" id="ARBA00023002"/>
    </source>
</evidence>
<evidence type="ECO:0000313" key="5">
    <source>
        <dbReference type="Proteomes" id="UP000239477"/>
    </source>
</evidence>
<name>A0A2S0IB24_9BURK</name>
<sequence>MNVLIVFAHPEPASFCGALRDAACETLADLGHQVQVSDLYRMDFSPVGDVDDFEHEVDDVPFEYQREQRIAHQQQSYCAQIAAEHEKLLWCDVVMLNFPLWWFGPPAILKGWIDRVMSVGFAYDSDRRFEKGALKGRNAMVTITTGSPAERFSDDAPRSYADLDGTLLPLQKGLFPYVGMGVLPPFAAYAVARVSPEARSAYLQQYRDHLAAHFGPTPSRAHSS</sequence>
<dbReference type="PANTHER" id="PTHR10204:SF34">
    <property type="entry name" value="NAD(P)H DEHYDROGENASE [QUINONE] 1 ISOFORM 1"/>
    <property type="match status" value="1"/>
</dbReference>
<evidence type="ECO:0000256" key="1">
    <source>
        <dbReference type="ARBA" id="ARBA00006252"/>
    </source>
</evidence>
<dbReference type="RefSeq" id="WP_105239945.1">
    <property type="nucleotide sequence ID" value="NZ_CP023270.1"/>
</dbReference>
<dbReference type="InterPro" id="IPR003680">
    <property type="entry name" value="Flavodoxin_fold"/>
</dbReference>
<evidence type="ECO:0000259" key="3">
    <source>
        <dbReference type="Pfam" id="PF02525"/>
    </source>
</evidence>
<dbReference type="OrthoDB" id="9798454at2"/>
<evidence type="ECO:0000313" key="4">
    <source>
        <dbReference type="EMBL" id="AVJ29230.1"/>
    </source>
</evidence>
<dbReference type="AlphaFoldDB" id="A0A2S0IB24"/>
<dbReference type="EMBL" id="CP023270">
    <property type="protein sequence ID" value="AVJ29230.1"/>
    <property type="molecule type" value="Genomic_DNA"/>
</dbReference>
<feature type="domain" description="Flavodoxin-like fold" evidence="3">
    <location>
        <begin position="1"/>
        <end position="210"/>
    </location>
</feature>
<dbReference type="PANTHER" id="PTHR10204">
    <property type="entry name" value="NAD P H OXIDOREDUCTASE-RELATED"/>
    <property type="match status" value="1"/>
</dbReference>
<reference evidence="4 5" key="1">
    <citation type="submission" date="2017-09" db="EMBL/GenBank/DDBJ databases">
        <title>Genomic, metabolic, and phenotypic characteristics of bacterial isolates from the natural microbiome of the model nematode Caenorhabditis elegans.</title>
        <authorList>
            <person name="Zimmermann J."/>
            <person name="Obeng N."/>
            <person name="Yang W."/>
            <person name="Obeng O."/>
            <person name="Kissoyan K."/>
            <person name="Pees B."/>
            <person name="Dirksen P."/>
            <person name="Hoppner M."/>
            <person name="Franke A."/>
            <person name="Rosenstiel P."/>
            <person name="Leippe M."/>
            <person name="Dierking K."/>
            <person name="Kaleta C."/>
            <person name="Schulenburg H."/>
        </authorList>
    </citation>
    <scope>NUCLEOTIDE SEQUENCE [LARGE SCALE GENOMIC DNA]</scope>
    <source>
        <strain evidence="4 5">MYb73</strain>
    </source>
</reference>
<accession>A0A2S0IB24</accession>
<protein>
    <submittedName>
        <fullName evidence="4">NAD(P)H dehydrogenase</fullName>
    </submittedName>
</protein>
<dbReference type="GO" id="GO:0003955">
    <property type="term" value="F:NAD(P)H dehydrogenase (quinone) activity"/>
    <property type="evidence" value="ECO:0007669"/>
    <property type="project" value="TreeGrafter"/>
</dbReference>